<name>A0ABY5I6S5_9FIRM</name>
<accession>A0ABY5I6S5</accession>
<protein>
    <submittedName>
        <fullName evidence="1">Acyl-CoA thioesterase</fullName>
    </submittedName>
</protein>
<dbReference type="InterPro" id="IPR029069">
    <property type="entry name" value="HotDog_dom_sf"/>
</dbReference>
<dbReference type="Proteomes" id="UP001060112">
    <property type="component" value="Chromosome"/>
</dbReference>
<dbReference type="EMBL" id="CP101620">
    <property type="protein sequence ID" value="UTY40477.1"/>
    <property type="molecule type" value="Genomic_DNA"/>
</dbReference>
<dbReference type="Pfam" id="PF13279">
    <property type="entry name" value="4HBT_2"/>
    <property type="match status" value="1"/>
</dbReference>
<dbReference type="CDD" id="cd00586">
    <property type="entry name" value="4HBT"/>
    <property type="match status" value="1"/>
</dbReference>
<sequence length="70" mass="8404">MQITHHSNYIRFMEEARVNFLQQIGFGYDKMEKLDVSSPVISIQCDYKKVQHFQILLLLKQEYLLIKVQD</sequence>
<organism evidence="1 2">
    <name type="scientific">Allocoprobacillus halotolerans</name>
    <dbReference type="NCBI Taxonomy" id="2944914"/>
    <lineage>
        <taxon>Bacteria</taxon>
        <taxon>Bacillati</taxon>
        <taxon>Bacillota</taxon>
        <taxon>Erysipelotrichia</taxon>
        <taxon>Erysipelotrichales</taxon>
        <taxon>Erysipelotrichaceae</taxon>
        <taxon>Allocoprobacillus</taxon>
    </lineage>
</organism>
<evidence type="ECO:0000313" key="2">
    <source>
        <dbReference type="Proteomes" id="UP001060112"/>
    </source>
</evidence>
<gene>
    <name evidence="1" type="ORF">NMU03_06765</name>
</gene>
<dbReference type="Gene3D" id="3.10.129.10">
    <property type="entry name" value="Hotdog Thioesterase"/>
    <property type="match status" value="1"/>
</dbReference>
<reference evidence="1" key="1">
    <citation type="submission" date="2022-07" db="EMBL/GenBank/DDBJ databases">
        <title>Faecal culturing of patients with breast cancer.</title>
        <authorList>
            <person name="Teng N.M.Y."/>
            <person name="Kiu R."/>
            <person name="Evans R."/>
            <person name="Baker D.J."/>
            <person name="Zenner C."/>
            <person name="Robinson S.D."/>
            <person name="Hall L.J."/>
        </authorList>
    </citation>
    <scope>NUCLEOTIDE SEQUENCE</scope>
    <source>
        <strain evidence="1">LH1062</strain>
    </source>
</reference>
<proteinExistence type="predicted"/>
<keyword evidence="2" id="KW-1185">Reference proteome</keyword>
<dbReference type="SUPFAM" id="SSF54637">
    <property type="entry name" value="Thioesterase/thiol ester dehydrase-isomerase"/>
    <property type="match status" value="1"/>
</dbReference>
<evidence type="ECO:0000313" key="1">
    <source>
        <dbReference type="EMBL" id="UTY40477.1"/>
    </source>
</evidence>